<dbReference type="SUPFAM" id="SSF69796">
    <property type="entry name" value="Thymidylate synthase-complementing protein Thy1"/>
    <property type="match status" value="1"/>
</dbReference>
<comment type="caution">
    <text evidence="2">The sequence shown here is derived from an EMBL/GenBank/DDBJ whole genome shotgun (WGS) entry which is preliminary data.</text>
</comment>
<name>A0ABR8XFZ9_9BACL</name>
<keyword evidence="2" id="KW-0489">Methyltransferase</keyword>
<dbReference type="PANTHER" id="PTHR34934:SF1">
    <property type="entry name" value="FLAVIN-DEPENDENT THYMIDYLATE SYNTHASE"/>
    <property type="match status" value="1"/>
</dbReference>
<dbReference type="GO" id="GO:0050797">
    <property type="term" value="F:thymidylate synthase (FAD) activity"/>
    <property type="evidence" value="ECO:0007669"/>
    <property type="project" value="UniProtKB-EC"/>
</dbReference>
<dbReference type="Gene3D" id="3.30.1360.170">
    <property type="match status" value="1"/>
</dbReference>
<accession>A0ABR8XFZ9</accession>
<dbReference type="PROSITE" id="PS51331">
    <property type="entry name" value="THYX"/>
    <property type="match status" value="1"/>
</dbReference>
<proteinExistence type="predicted"/>
<dbReference type="EC" id="2.1.1.148" evidence="1"/>
<dbReference type="PANTHER" id="PTHR34934">
    <property type="entry name" value="FLAVIN-DEPENDENT THYMIDYLATE SYNTHASE"/>
    <property type="match status" value="1"/>
</dbReference>
<evidence type="ECO:0000313" key="3">
    <source>
        <dbReference type="Proteomes" id="UP000640930"/>
    </source>
</evidence>
<dbReference type="InterPro" id="IPR003669">
    <property type="entry name" value="Thymidylate_synthase_ThyX"/>
</dbReference>
<evidence type="ECO:0000313" key="2">
    <source>
        <dbReference type="EMBL" id="MBD8028168.1"/>
    </source>
</evidence>
<dbReference type="NCBIfam" id="TIGR02170">
    <property type="entry name" value="thyX"/>
    <property type="match status" value="1"/>
</dbReference>
<dbReference type="CDD" id="cd20175">
    <property type="entry name" value="ThyX"/>
    <property type="match status" value="1"/>
</dbReference>
<keyword evidence="2" id="KW-0808">Transferase</keyword>
<dbReference type="Pfam" id="PF02511">
    <property type="entry name" value="Thy1"/>
    <property type="match status" value="1"/>
</dbReference>
<reference evidence="2 3" key="1">
    <citation type="submission" date="2020-08" db="EMBL/GenBank/DDBJ databases">
        <title>A Genomic Blueprint of the Chicken Gut Microbiome.</title>
        <authorList>
            <person name="Gilroy R."/>
            <person name="Ravi A."/>
            <person name="Getino M."/>
            <person name="Pursley I."/>
            <person name="Horton D.L."/>
            <person name="Alikhan N.-F."/>
            <person name="Baker D."/>
            <person name="Gharbi K."/>
            <person name="Hall N."/>
            <person name="Watson M."/>
            <person name="Adriaenssens E.M."/>
            <person name="Foster-Nyarko E."/>
            <person name="Jarju S."/>
            <person name="Secka A."/>
            <person name="Antonio M."/>
            <person name="Oren A."/>
            <person name="Chaudhuri R."/>
            <person name="La Ragione R.M."/>
            <person name="Hildebrand F."/>
            <person name="Pallen M.J."/>
        </authorList>
    </citation>
    <scope>NUCLEOTIDE SEQUENCE [LARGE SCALE GENOMIC DNA]</scope>
    <source>
        <strain evidence="2 3">Re31</strain>
    </source>
</reference>
<sequence>MKVNLLAHTQLAEDKFLYDETGNLDWSSVGEHFDVTDGQQIALTAIRTCYSHKNPSGIVEDECEKYFGDKGKEAKRLFNHIVKSGHTSTLEHLNFTFAIEGVSRSLLAQLTRHRHMSFSVQSQRYVKFSSDSRSEGFDYVVPEKVEETRNTELYLERTALDVYLEAMDYIQGAYDALIKRGIPQEDARAVLPNAAACNLVLTANLRTLLDFYSKRKPGAGAQHEITVLAEELKARVIEVEPWTEEFFE</sequence>
<dbReference type="RefSeq" id="WP_191708579.1">
    <property type="nucleotide sequence ID" value="NZ_JACSQA010000032.1"/>
</dbReference>
<dbReference type="GO" id="GO:0032259">
    <property type="term" value="P:methylation"/>
    <property type="evidence" value="ECO:0007669"/>
    <property type="project" value="UniProtKB-KW"/>
</dbReference>
<dbReference type="EMBL" id="JACSQA010000032">
    <property type="protein sequence ID" value="MBD8028168.1"/>
    <property type="molecule type" value="Genomic_DNA"/>
</dbReference>
<dbReference type="Proteomes" id="UP000640930">
    <property type="component" value="Unassembled WGS sequence"/>
</dbReference>
<gene>
    <name evidence="2" type="primary">thyX</name>
    <name evidence="2" type="ORF">H9636_16085</name>
</gene>
<protein>
    <recommendedName>
        <fullName evidence="1">FAD-dependent thymidylate synthase</fullName>
        <ecNumber evidence="1">2.1.1.148</ecNumber>
    </recommendedName>
</protein>
<evidence type="ECO:0000256" key="1">
    <source>
        <dbReference type="NCBIfam" id="TIGR02170"/>
    </source>
</evidence>
<organism evidence="2 3">
    <name type="scientific">Ureibacillus galli</name>
    <dbReference type="NCBI Taxonomy" id="2762222"/>
    <lineage>
        <taxon>Bacteria</taxon>
        <taxon>Bacillati</taxon>
        <taxon>Bacillota</taxon>
        <taxon>Bacilli</taxon>
        <taxon>Bacillales</taxon>
        <taxon>Caryophanaceae</taxon>
        <taxon>Ureibacillus</taxon>
    </lineage>
</organism>
<dbReference type="InterPro" id="IPR036098">
    <property type="entry name" value="Thymidylate_synthase_ThyX_sf"/>
</dbReference>
<keyword evidence="3" id="KW-1185">Reference proteome</keyword>